<dbReference type="GO" id="GO:0000156">
    <property type="term" value="F:phosphorelay response regulator activity"/>
    <property type="evidence" value="ECO:0007669"/>
    <property type="project" value="TreeGrafter"/>
</dbReference>
<dbReference type="GO" id="GO:0016020">
    <property type="term" value="C:membrane"/>
    <property type="evidence" value="ECO:0007669"/>
    <property type="project" value="UniProtKB-SubCell"/>
</dbReference>
<dbReference type="RefSeq" id="WP_011937286.1">
    <property type="nucleotide sequence ID" value="NC_009483.1"/>
</dbReference>
<dbReference type="SMART" id="SM00091">
    <property type="entry name" value="PAS"/>
    <property type="match status" value="1"/>
</dbReference>
<dbReference type="Pfam" id="PF08448">
    <property type="entry name" value="PAS_4"/>
    <property type="match status" value="1"/>
</dbReference>
<keyword evidence="8" id="KW-0812">Transmembrane</keyword>
<evidence type="ECO:0000259" key="11">
    <source>
        <dbReference type="PROSITE" id="PS50113"/>
    </source>
</evidence>
<evidence type="ECO:0000256" key="7">
    <source>
        <dbReference type="SAM" id="Coils"/>
    </source>
</evidence>
<dbReference type="GO" id="GO:0007234">
    <property type="term" value="P:osmosensory signaling via phosphorelay pathway"/>
    <property type="evidence" value="ECO:0007669"/>
    <property type="project" value="TreeGrafter"/>
</dbReference>
<dbReference type="CDD" id="cd00082">
    <property type="entry name" value="HisKA"/>
    <property type="match status" value="1"/>
</dbReference>
<dbReference type="STRING" id="351605.Gura_0344"/>
<feature type="coiled-coil region" evidence="7">
    <location>
        <begin position="475"/>
        <end position="502"/>
    </location>
</feature>
<dbReference type="PROSITE" id="PS50113">
    <property type="entry name" value="PAC"/>
    <property type="match status" value="1"/>
</dbReference>
<dbReference type="InterPro" id="IPR000700">
    <property type="entry name" value="PAS-assoc_C"/>
</dbReference>
<keyword evidence="8" id="KW-1133">Transmembrane helix</keyword>
<accession>A5GCY6</accession>
<dbReference type="CDD" id="cd00130">
    <property type="entry name" value="PAS"/>
    <property type="match status" value="1"/>
</dbReference>
<feature type="transmembrane region" description="Helical" evidence="8">
    <location>
        <begin position="190"/>
        <end position="211"/>
    </location>
</feature>
<dbReference type="PANTHER" id="PTHR42878">
    <property type="entry name" value="TWO-COMPONENT HISTIDINE KINASE"/>
    <property type="match status" value="1"/>
</dbReference>
<gene>
    <name evidence="12" type="ordered locus">Gura_0344</name>
</gene>
<evidence type="ECO:0000256" key="5">
    <source>
        <dbReference type="ARBA" id="ARBA00022777"/>
    </source>
</evidence>
<dbReference type="InterPro" id="IPR036890">
    <property type="entry name" value="HATPase_C_sf"/>
</dbReference>
<dbReference type="PRINTS" id="PR00344">
    <property type="entry name" value="BCTRLSENSOR"/>
</dbReference>
<dbReference type="SUPFAM" id="SSF47384">
    <property type="entry name" value="Homodimeric domain of signal transducing histidine kinase"/>
    <property type="match status" value="1"/>
</dbReference>
<feature type="transmembrane region" description="Helical" evidence="8">
    <location>
        <begin position="162"/>
        <end position="183"/>
    </location>
</feature>
<evidence type="ECO:0000313" key="13">
    <source>
        <dbReference type="Proteomes" id="UP000006695"/>
    </source>
</evidence>
<feature type="domain" description="PAS" evidence="10">
    <location>
        <begin position="250"/>
        <end position="300"/>
    </location>
</feature>
<dbReference type="Gene3D" id="1.10.287.130">
    <property type="match status" value="1"/>
</dbReference>
<comment type="catalytic activity">
    <reaction evidence="1">
        <text>ATP + protein L-histidine = ADP + protein N-phospho-L-histidine.</text>
        <dbReference type="EC" id="2.7.13.3"/>
    </reaction>
</comment>
<feature type="transmembrane region" description="Helical" evidence="8">
    <location>
        <begin position="122"/>
        <end position="142"/>
    </location>
</feature>
<dbReference type="InterPro" id="IPR013656">
    <property type="entry name" value="PAS_4"/>
</dbReference>
<keyword evidence="7" id="KW-0175">Coiled coil</keyword>
<dbReference type="KEGG" id="gur:Gura_0344"/>
<dbReference type="NCBIfam" id="TIGR00229">
    <property type="entry name" value="sensory_box"/>
    <property type="match status" value="1"/>
</dbReference>
<dbReference type="Proteomes" id="UP000006695">
    <property type="component" value="Chromosome"/>
</dbReference>
<keyword evidence="4" id="KW-0808">Transferase</keyword>
<dbReference type="EC" id="2.7.13.3" evidence="2"/>
<keyword evidence="5 12" id="KW-0418">Kinase</keyword>
<dbReference type="PROSITE" id="PS50112">
    <property type="entry name" value="PAS"/>
    <property type="match status" value="1"/>
</dbReference>
<evidence type="ECO:0000313" key="12">
    <source>
        <dbReference type="EMBL" id="ABQ24560.1"/>
    </source>
</evidence>
<evidence type="ECO:0000256" key="8">
    <source>
        <dbReference type="SAM" id="Phobius"/>
    </source>
</evidence>
<dbReference type="InterPro" id="IPR036097">
    <property type="entry name" value="HisK_dim/P_sf"/>
</dbReference>
<dbReference type="EMBL" id="CP000698">
    <property type="protein sequence ID" value="ABQ24560.1"/>
    <property type="molecule type" value="Genomic_DNA"/>
</dbReference>
<keyword evidence="13" id="KW-1185">Reference proteome</keyword>
<proteinExistence type="predicted"/>
<name>A5GCY6_GEOUR</name>
<dbReference type="InterPro" id="IPR000014">
    <property type="entry name" value="PAS"/>
</dbReference>
<dbReference type="PANTHER" id="PTHR42878:SF15">
    <property type="entry name" value="BACTERIOPHYTOCHROME"/>
    <property type="match status" value="1"/>
</dbReference>
<dbReference type="SMART" id="SM00388">
    <property type="entry name" value="HisKA"/>
    <property type="match status" value="1"/>
</dbReference>
<dbReference type="SUPFAM" id="SSF55874">
    <property type="entry name" value="ATPase domain of HSP90 chaperone/DNA topoisomerase II/histidine kinase"/>
    <property type="match status" value="1"/>
</dbReference>
<dbReference type="InterPro" id="IPR005467">
    <property type="entry name" value="His_kinase_dom"/>
</dbReference>
<dbReference type="HOGENOM" id="CLU_019777_0_0_7"/>
<dbReference type="InterPro" id="IPR003594">
    <property type="entry name" value="HATPase_dom"/>
</dbReference>
<dbReference type="InterPro" id="IPR035965">
    <property type="entry name" value="PAS-like_dom_sf"/>
</dbReference>
<dbReference type="SUPFAM" id="SSF55785">
    <property type="entry name" value="PYP-like sensor domain (PAS domain)"/>
    <property type="match status" value="2"/>
</dbReference>
<dbReference type="InterPro" id="IPR004358">
    <property type="entry name" value="Sig_transdc_His_kin-like_C"/>
</dbReference>
<protein>
    <recommendedName>
        <fullName evidence="2">histidine kinase</fullName>
        <ecNumber evidence="2">2.7.13.3</ecNumber>
    </recommendedName>
</protein>
<reference evidence="12 13" key="1">
    <citation type="submission" date="2007-05" db="EMBL/GenBank/DDBJ databases">
        <title>Complete sequence of Geobacter uraniireducens Rf4.</title>
        <authorList>
            <consortium name="US DOE Joint Genome Institute"/>
            <person name="Copeland A."/>
            <person name="Lucas S."/>
            <person name="Lapidus A."/>
            <person name="Barry K."/>
            <person name="Detter J.C."/>
            <person name="Glavina del Rio T."/>
            <person name="Hammon N."/>
            <person name="Israni S."/>
            <person name="Dalin E."/>
            <person name="Tice H."/>
            <person name="Pitluck S."/>
            <person name="Chertkov O."/>
            <person name="Brettin T."/>
            <person name="Bruce D."/>
            <person name="Han C."/>
            <person name="Schmutz J."/>
            <person name="Larimer F."/>
            <person name="Land M."/>
            <person name="Hauser L."/>
            <person name="Kyrpides N."/>
            <person name="Mikhailova N."/>
            <person name="Shelobolina E."/>
            <person name="Aklujkar M."/>
            <person name="Lovley D."/>
            <person name="Richardson P."/>
        </authorList>
    </citation>
    <scope>NUCLEOTIDE SEQUENCE [LARGE SCALE GENOMIC DNA]</scope>
    <source>
        <strain evidence="12 13">Rf4</strain>
    </source>
</reference>
<dbReference type="Pfam" id="PF13426">
    <property type="entry name" value="PAS_9"/>
    <property type="match status" value="1"/>
</dbReference>
<evidence type="ECO:0000256" key="6">
    <source>
        <dbReference type="ARBA" id="ARBA00023136"/>
    </source>
</evidence>
<dbReference type="FunFam" id="3.30.565.10:FF:000006">
    <property type="entry name" value="Sensor histidine kinase WalK"/>
    <property type="match status" value="1"/>
</dbReference>
<keyword evidence="6 8" id="KW-0472">Membrane</keyword>
<dbReference type="AlphaFoldDB" id="A5GCY6"/>
<dbReference type="OrthoDB" id="9778628at2"/>
<feature type="domain" description="PAC" evidence="11">
    <location>
        <begin position="439"/>
        <end position="491"/>
    </location>
</feature>
<evidence type="ECO:0000256" key="1">
    <source>
        <dbReference type="ARBA" id="ARBA00000085"/>
    </source>
</evidence>
<evidence type="ECO:0000256" key="3">
    <source>
        <dbReference type="ARBA" id="ARBA00022553"/>
    </source>
</evidence>
<dbReference type="Gene3D" id="3.30.450.20">
    <property type="entry name" value="PAS domain"/>
    <property type="match status" value="2"/>
</dbReference>
<dbReference type="InterPro" id="IPR050351">
    <property type="entry name" value="BphY/WalK/GraS-like"/>
</dbReference>
<evidence type="ECO:0000256" key="4">
    <source>
        <dbReference type="ARBA" id="ARBA00022679"/>
    </source>
</evidence>
<dbReference type="FunFam" id="1.10.287.130:FF:000070">
    <property type="entry name" value="Histidine kinase sensor protein"/>
    <property type="match status" value="1"/>
</dbReference>
<organism evidence="12 13">
    <name type="scientific">Geotalea uraniireducens (strain Rf4)</name>
    <name type="common">Geobacter uraniireducens</name>
    <dbReference type="NCBI Taxonomy" id="351605"/>
    <lineage>
        <taxon>Bacteria</taxon>
        <taxon>Pseudomonadati</taxon>
        <taxon>Thermodesulfobacteriota</taxon>
        <taxon>Desulfuromonadia</taxon>
        <taxon>Geobacterales</taxon>
        <taxon>Geobacteraceae</taxon>
        <taxon>Geotalea</taxon>
    </lineage>
</organism>
<dbReference type="PROSITE" id="PS50109">
    <property type="entry name" value="HIS_KIN"/>
    <property type="match status" value="1"/>
</dbReference>
<dbReference type="GO" id="GO:0000155">
    <property type="term" value="F:phosphorelay sensor kinase activity"/>
    <property type="evidence" value="ECO:0007669"/>
    <property type="project" value="InterPro"/>
</dbReference>
<feature type="transmembrane region" description="Helical" evidence="8">
    <location>
        <begin position="22"/>
        <end position="41"/>
    </location>
</feature>
<feature type="transmembrane region" description="Helical" evidence="8">
    <location>
        <begin position="92"/>
        <end position="110"/>
    </location>
</feature>
<evidence type="ECO:0000256" key="2">
    <source>
        <dbReference type="ARBA" id="ARBA00012438"/>
    </source>
</evidence>
<keyword evidence="3" id="KW-0597">Phosphoprotein</keyword>
<dbReference type="GO" id="GO:0030295">
    <property type="term" value="F:protein kinase activator activity"/>
    <property type="evidence" value="ECO:0007669"/>
    <property type="project" value="TreeGrafter"/>
</dbReference>
<dbReference type="Pfam" id="PF02518">
    <property type="entry name" value="HATPase_c"/>
    <property type="match status" value="1"/>
</dbReference>
<evidence type="ECO:0000259" key="10">
    <source>
        <dbReference type="PROSITE" id="PS50112"/>
    </source>
</evidence>
<sequence length="730" mass="82309">MNELIEILVQFGGDKGGGPGNVAVRFLLPTFFWCALTGVAFRQWRRTSENKDLYVGIAASMGMARELLMFTAEYGAWRNMVPFEFMYNYYPPLEHAATMLSCIFIGYAFLNYQLKCRRFSRLFVVGATTITLMLYVVTAVAWHDFQARNAGAPFGTFWGDMVFRTTASVFMGLVLGTFIHAAARGKKVSTALMCGFTFLFLDEFLMIINLLSNERHIDIYAPIRHNLHIWAIPQFLWTYWADLSKRMCEAEQVIKSVFNLSPGMLCLIDFEGAFRVVSPASSQVLGIPPEELTGRRLTEFGFEVRRDGNLSFVSEDGIMEPLQFEKKYLPANGPGRWLHWNLQPVAKENIFYAVVSDVTEQKALAEELLEERNKLDAIISCLGDGLSIQDTDYRIVYQNQIHKNMLGDHVGEYCYRGYGSDARVCPDCPVADAFLDLQVHHAVRTVKQGDDAKYVEIAASPLKDGSGAVIGAIELVRDITARKEAEEEIRRLNSDLERRVTERTARLTEACRELESFSFSVSHDLRSPLRSICGYSEQLLEDYGENLDDQGRLYVENILNGGRRMAQIIEAMLDFSTISRNELHRENVDLSELAVVVMAELRLSDPERMVSFTISKGLVVNGDARLLRSVMENLFGNAWKYSGNVPHSCIEFGKMEEGGASVFFVRDNGAGFDMAHSGKLFAPFQRLHLEREFPGNGIGLATVQRIIQRHGGRIWAESAPARGATFYFTL</sequence>
<dbReference type="SMART" id="SM00387">
    <property type="entry name" value="HATPase_c"/>
    <property type="match status" value="1"/>
</dbReference>
<evidence type="ECO:0000259" key="9">
    <source>
        <dbReference type="PROSITE" id="PS50109"/>
    </source>
</evidence>
<feature type="domain" description="Histidine kinase" evidence="9">
    <location>
        <begin position="520"/>
        <end position="730"/>
    </location>
</feature>
<dbReference type="InterPro" id="IPR003661">
    <property type="entry name" value="HisK_dim/P_dom"/>
</dbReference>
<dbReference type="Pfam" id="PF00512">
    <property type="entry name" value="HisKA"/>
    <property type="match status" value="1"/>
</dbReference>
<feature type="transmembrane region" description="Helical" evidence="8">
    <location>
        <begin position="53"/>
        <end position="72"/>
    </location>
</feature>
<dbReference type="Gene3D" id="3.30.565.10">
    <property type="entry name" value="Histidine kinase-like ATPase, C-terminal domain"/>
    <property type="match status" value="1"/>
</dbReference>